<name>A0AAV4M3K5_CAEEX</name>
<comment type="caution">
    <text evidence="1">The sequence shown here is derived from an EMBL/GenBank/DDBJ whole genome shotgun (WGS) entry which is preliminary data.</text>
</comment>
<dbReference type="EMBL" id="BPLR01001841">
    <property type="protein sequence ID" value="GIX66973.1"/>
    <property type="molecule type" value="Genomic_DNA"/>
</dbReference>
<proteinExistence type="predicted"/>
<dbReference type="AlphaFoldDB" id="A0AAV4M3K5"/>
<evidence type="ECO:0000313" key="1">
    <source>
        <dbReference type="EMBL" id="GIX66973.1"/>
    </source>
</evidence>
<accession>A0AAV4M3K5</accession>
<dbReference type="Proteomes" id="UP001054945">
    <property type="component" value="Unassembled WGS sequence"/>
</dbReference>
<sequence>MEIDLQDRWSQMLLRQGENNAMAESAIIFRSVVCLCAYVYQGEGKRGKEQDAKNGFDNEHCCGFNVLPARGCRESRFRPRPTSEIVTFLSKWSEWV</sequence>
<protein>
    <submittedName>
        <fullName evidence="1">Uncharacterized protein</fullName>
    </submittedName>
</protein>
<organism evidence="1 2">
    <name type="scientific">Caerostris extrusa</name>
    <name type="common">Bark spider</name>
    <name type="synonym">Caerostris bankana</name>
    <dbReference type="NCBI Taxonomy" id="172846"/>
    <lineage>
        <taxon>Eukaryota</taxon>
        <taxon>Metazoa</taxon>
        <taxon>Ecdysozoa</taxon>
        <taxon>Arthropoda</taxon>
        <taxon>Chelicerata</taxon>
        <taxon>Arachnida</taxon>
        <taxon>Araneae</taxon>
        <taxon>Araneomorphae</taxon>
        <taxon>Entelegynae</taxon>
        <taxon>Araneoidea</taxon>
        <taxon>Araneidae</taxon>
        <taxon>Caerostris</taxon>
    </lineage>
</organism>
<reference evidence="1 2" key="1">
    <citation type="submission" date="2021-06" db="EMBL/GenBank/DDBJ databases">
        <title>Caerostris extrusa draft genome.</title>
        <authorList>
            <person name="Kono N."/>
            <person name="Arakawa K."/>
        </authorList>
    </citation>
    <scope>NUCLEOTIDE SEQUENCE [LARGE SCALE GENOMIC DNA]</scope>
</reference>
<gene>
    <name evidence="1" type="ORF">CEXT_561241</name>
</gene>
<evidence type="ECO:0000313" key="2">
    <source>
        <dbReference type="Proteomes" id="UP001054945"/>
    </source>
</evidence>
<keyword evidence="2" id="KW-1185">Reference proteome</keyword>